<feature type="domain" description="Carbohydrate kinase PfkB" evidence="14">
    <location>
        <begin position="7"/>
        <end position="271"/>
    </location>
</feature>
<dbReference type="GO" id="GO:0019303">
    <property type="term" value="P:D-ribose catabolic process"/>
    <property type="evidence" value="ECO:0007669"/>
    <property type="project" value="UniProtKB-UniRule"/>
</dbReference>
<evidence type="ECO:0000256" key="3">
    <source>
        <dbReference type="ARBA" id="ARBA00016943"/>
    </source>
</evidence>
<dbReference type="PANTHER" id="PTHR10584:SF166">
    <property type="entry name" value="RIBOKINASE"/>
    <property type="match status" value="1"/>
</dbReference>
<dbReference type="GO" id="GO:0046872">
    <property type="term" value="F:metal ion binding"/>
    <property type="evidence" value="ECO:0007669"/>
    <property type="project" value="UniProtKB-KW"/>
</dbReference>
<dbReference type="Proteomes" id="UP000030161">
    <property type="component" value="Unassembled WGS sequence"/>
</dbReference>
<dbReference type="GO" id="GO:0005634">
    <property type="term" value="C:nucleus"/>
    <property type="evidence" value="ECO:0007669"/>
    <property type="project" value="UniProtKB-SubCell"/>
</dbReference>
<keyword evidence="7 12" id="KW-0418">Kinase</keyword>
<dbReference type="GO" id="GO:0004747">
    <property type="term" value="F:ribokinase activity"/>
    <property type="evidence" value="ECO:0007669"/>
    <property type="project" value="UniProtKB-UniRule"/>
</dbReference>
<feature type="binding site" evidence="12">
    <location>
        <begin position="15"/>
        <end position="17"/>
    </location>
    <ligand>
        <name>substrate</name>
    </ligand>
</feature>
<comment type="activity regulation">
    <text evidence="12">Activated by a monovalent cation that binds near, but not in, the active site. The most likely occupant of the site in vivo is potassium. Ion binding induces a conformational change that may alter substrate affinity.</text>
</comment>
<dbReference type="GO" id="GO:0005737">
    <property type="term" value="C:cytoplasm"/>
    <property type="evidence" value="ECO:0007669"/>
    <property type="project" value="UniProtKB-SubCell"/>
</dbReference>
<feature type="binding site" evidence="12">
    <location>
        <position position="348"/>
    </location>
    <ligand>
        <name>K(+)</name>
        <dbReference type="ChEBI" id="CHEBI:29103"/>
    </ligand>
</feature>
<dbReference type="AlphaFoldDB" id="A0AB34PXD1"/>
<comment type="catalytic activity">
    <reaction evidence="12">
        <text>D-ribose + ATP = D-ribose 5-phosphate + ADP + H(+)</text>
        <dbReference type="Rhea" id="RHEA:13697"/>
        <dbReference type="ChEBI" id="CHEBI:15378"/>
        <dbReference type="ChEBI" id="CHEBI:30616"/>
        <dbReference type="ChEBI" id="CHEBI:47013"/>
        <dbReference type="ChEBI" id="CHEBI:78346"/>
        <dbReference type="ChEBI" id="CHEBI:456216"/>
        <dbReference type="EC" id="2.7.1.15"/>
    </reaction>
</comment>
<evidence type="ECO:0000256" key="6">
    <source>
        <dbReference type="ARBA" id="ARBA00022741"/>
    </source>
</evidence>
<comment type="cofactor">
    <cofactor evidence="12">
        <name>Mg(2+)</name>
        <dbReference type="ChEBI" id="CHEBI:18420"/>
    </cofactor>
    <text evidence="12">Requires a divalent cation, most likely magnesium in vivo, as an electrophilic catalyst to aid phosphoryl group transfer. It is the chelate of the metal and the nucleotide that is the actual substrate.</text>
</comment>
<dbReference type="GO" id="GO:0005524">
    <property type="term" value="F:ATP binding"/>
    <property type="evidence" value="ECO:0007669"/>
    <property type="project" value="UniProtKB-UniRule"/>
</dbReference>
<comment type="similarity">
    <text evidence="12">Belongs to the carbohydrate kinase PfkB family. Ribokinase subfamily.</text>
</comment>
<evidence type="ECO:0000256" key="4">
    <source>
        <dbReference type="ARBA" id="ARBA00022679"/>
    </source>
</evidence>
<sequence>MSSSNPSITIIGSLNYDLVTYTNKVPQGGETYQANSFETHVGGKGLNESIAVAKLTPKNSVLLSSTASSSSSSTTTTSGDGDGAIRMVGKIGDDSFGQQLKQFLIDNKVNVDHVHTVNNQTSGVAVILVEEETGENRILITSGANGELKLDDKEYESIFPKTTGSITTTTTTTTTTKEGEGGYLSFVILQNEYPDTVKSINWIKSNRPQLNIAYNPSPFKSELITKELLSKIDLLIVNEGEALDVANHLLKNSHQQDLIDKINQINKSNVPNSTGDNHTLLVEVFSKLAIELQKLINPDNVQIIVITMGSKGSIYIAKNSGGCGGGGGSQTTPQFIKSRKVEKVIDTTGAGDTFFGAIVSNLALGKSIDYAIKFATTASSLTIQKKGAAEGIPSYEEVMEIL</sequence>
<dbReference type="SUPFAM" id="SSF53613">
    <property type="entry name" value="Ribokinase-like"/>
    <property type="match status" value="1"/>
</dbReference>
<feature type="binding site" evidence="12">
    <location>
        <begin position="351"/>
        <end position="352"/>
    </location>
    <ligand>
        <name>ATP</name>
        <dbReference type="ChEBI" id="CHEBI:30616"/>
    </ligand>
</feature>
<evidence type="ECO:0000256" key="11">
    <source>
        <dbReference type="ARBA" id="ARBA00023277"/>
    </source>
</evidence>
<feature type="domain" description="Carbohydrate kinase PfkB" evidence="14">
    <location>
        <begin position="292"/>
        <end position="393"/>
    </location>
</feature>
<keyword evidence="9 12" id="KW-0460">Magnesium</keyword>
<keyword evidence="12" id="KW-0963">Cytoplasm</keyword>
<feature type="binding site" evidence="12">
    <location>
        <begin position="307"/>
        <end position="312"/>
    </location>
    <ligand>
        <name>ATP</name>
        <dbReference type="ChEBI" id="CHEBI:30616"/>
    </ligand>
</feature>
<evidence type="ECO:0000259" key="14">
    <source>
        <dbReference type="Pfam" id="PF00294"/>
    </source>
</evidence>
<keyword evidence="11 12" id="KW-0119">Carbohydrate metabolism</keyword>
<dbReference type="HAMAP" id="MF_01987">
    <property type="entry name" value="Ribokinase"/>
    <property type="match status" value="1"/>
</dbReference>
<protein>
    <recommendedName>
        <fullName evidence="3 12">Ribokinase</fullName>
        <shortName evidence="12">RK</shortName>
        <ecNumber evidence="2 12">2.7.1.15</ecNumber>
    </recommendedName>
</protein>
<dbReference type="InterPro" id="IPR011611">
    <property type="entry name" value="PfkB_dom"/>
</dbReference>
<comment type="subcellular location">
    <subcellularLocation>
        <location evidence="12">Cytoplasm</location>
    </subcellularLocation>
    <subcellularLocation>
        <location evidence="12">Nucleus</location>
    </subcellularLocation>
</comment>
<dbReference type="InterPro" id="IPR002139">
    <property type="entry name" value="Ribo/fructo_kinase"/>
</dbReference>
<evidence type="ECO:0000256" key="5">
    <source>
        <dbReference type="ARBA" id="ARBA00022723"/>
    </source>
</evidence>
<evidence type="ECO:0000256" key="8">
    <source>
        <dbReference type="ARBA" id="ARBA00022840"/>
    </source>
</evidence>
<comment type="similarity">
    <text evidence="1">Belongs to the carbohydrate kinase pfkB family.</text>
</comment>
<dbReference type="PROSITE" id="PS00584">
    <property type="entry name" value="PFKB_KINASES_2"/>
    <property type="match status" value="1"/>
</dbReference>
<dbReference type="CDD" id="cd01174">
    <property type="entry name" value="ribokinase"/>
    <property type="match status" value="1"/>
</dbReference>
<dbReference type="Gene3D" id="3.40.1190.20">
    <property type="match status" value="1"/>
</dbReference>
<comment type="function">
    <text evidence="12">Catalyzes the phosphorylation of ribose at O-5 in a reaction requiring ATP and magnesium. The resulting D-ribose-5-phosphate can then be used either for sythesis of nucleotides, histidine, and tryptophan, or as a component of the pentose phosphate pathway.</text>
</comment>
<evidence type="ECO:0000256" key="2">
    <source>
        <dbReference type="ARBA" id="ARBA00012035"/>
    </source>
</evidence>
<dbReference type="EC" id="2.7.1.15" evidence="2 12"/>
<dbReference type="Pfam" id="PF00294">
    <property type="entry name" value="PfkB"/>
    <property type="match status" value="2"/>
</dbReference>
<keyword evidence="10 12" id="KW-0630">Potassium</keyword>
<feature type="binding site" evidence="12">
    <location>
        <position position="385"/>
    </location>
    <ligand>
        <name>K(+)</name>
        <dbReference type="ChEBI" id="CHEBI:29103"/>
    </ligand>
</feature>
<evidence type="ECO:0000313" key="15">
    <source>
        <dbReference type="EMBL" id="KGR16561.1"/>
    </source>
</evidence>
<proteinExistence type="inferred from homology"/>
<evidence type="ECO:0000256" key="1">
    <source>
        <dbReference type="ARBA" id="ARBA00005380"/>
    </source>
</evidence>
<feature type="binding site" evidence="12">
    <location>
        <position position="238"/>
    </location>
    <ligand>
        <name>ATP</name>
        <dbReference type="ChEBI" id="CHEBI:30616"/>
    </ligand>
</feature>
<feature type="compositionally biased region" description="Low complexity" evidence="13">
    <location>
        <begin position="64"/>
        <end position="78"/>
    </location>
</feature>
<comment type="caution">
    <text evidence="15">The sequence shown here is derived from an EMBL/GenBank/DDBJ whole genome shotgun (WGS) entry which is preliminary data.</text>
</comment>
<evidence type="ECO:0000256" key="10">
    <source>
        <dbReference type="ARBA" id="ARBA00022958"/>
    </source>
</evidence>
<evidence type="ECO:0000256" key="7">
    <source>
        <dbReference type="ARBA" id="ARBA00022777"/>
    </source>
</evidence>
<evidence type="ECO:0000256" key="9">
    <source>
        <dbReference type="ARBA" id="ARBA00022842"/>
    </source>
</evidence>
<feature type="active site" description="Proton acceptor" evidence="12">
    <location>
        <position position="352"/>
    </location>
</feature>
<comment type="pathway">
    <text evidence="12">Carbohydrate metabolism; D-ribose degradation; D-ribose 5-phosphate from beta-D-ribopyranose: step 2/2.</text>
</comment>
<organism evidence="15 16">
    <name type="scientific">Candida albicans P78048</name>
    <dbReference type="NCBI Taxonomy" id="1094989"/>
    <lineage>
        <taxon>Eukaryota</taxon>
        <taxon>Fungi</taxon>
        <taxon>Dikarya</taxon>
        <taxon>Ascomycota</taxon>
        <taxon>Saccharomycotina</taxon>
        <taxon>Pichiomycetes</taxon>
        <taxon>Debaryomycetaceae</taxon>
        <taxon>Candida/Lodderomyces clade</taxon>
        <taxon>Candida</taxon>
    </lineage>
</organism>
<feature type="region of interest" description="Disordered" evidence="13">
    <location>
        <begin position="64"/>
        <end position="83"/>
    </location>
</feature>
<dbReference type="PRINTS" id="PR00990">
    <property type="entry name" value="RIBOKINASE"/>
</dbReference>
<feature type="binding site" evidence="12">
    <location>
        <begin position="43"/>
        <end position="47"/>
    </location>
    <ligand>
        <name>substrate</name>
    </ligand>
</feature>
<reference evidence="15 16" key="1">
    <citation type="submission" date="2013-12" db="EMBL/GenBank/DDBJ databases">
        <title>The Genome Sequence of Candida albicans P78048.</title>
        <authorList>
            <consortium name="The Broad Institute Genome Sequencing Platform"/>
            <consortium name="The Broad Institute Genome Sequencing Center for Infectious Disease"/>
            <person name="Cuomo C."/>
            <person name="Bennett R."/>
            <person name="Hirakawa M."/>
            <person name="Noverr M."/>
            <person name="Mitchell A."/>
            <person name="Young S.K."/>
            <person name="Zeng Q."/>
            <person name="Gargeya S."/>
            <person name="Fitzgerald M."/>
            <person name="Abouelleil A."/>
            <person name="Alvarado L."/>
            <person name="Berlin A.M."/>
            <person name="Chapman S.B."/>
            <person name="Dewar J."/>
            <person name="Goldberg J."/>
            <person name="Griggs A."/>
            <person name="Gujja S."/>
            <person name="Hansen M."/>
            <person name="Howarth C."/>
            <person name="Imamovic A."/>
            <person name="Larimer J."/>
            <person name="McCowan C."/>
            <person name="Murphy C."/>
            <person name="Pearson M."/>
            <person name="Priest M."/>
            <person name="Roberts A."/>
            <person name="Saif S."/>
            <person name="Shea T."/>
            <person name="Sykes S."/>
            <person name="Wortman J."/>
            <person name="Nusbaum C."/>
            <person name="Birren B."/>
        </authorList>
    </citation>
    <scope>NUCLEOTIDE SEQUENCE [LARGE SCALE GENOMIC DNA]</scope>
    <source>
        <strain evidence="15 16">P78048</strain>
    </source>
</reference>
<feature type="binding site" evidence="12">
    <location>
        <position position="346"/>
    </location>
    <ligand>
        <name>K(+)</name>
        <dbReference type="ChEBI" id="CHEBI:29103"/>
    </ligand>
</feature>
<keyword evidence="12" id="KW-0539">Nucleus</keyword>
<dbReference type="InterPro" id="IPR011877">
    <property type="entry name" value="Ribokinase"/>
</dbReference>
<keyword evidence="8 12" id="KW-0067">ATP-binding</keyword>
<accession>A0AB34PXD1</accession>
<keyword evidence="5 12" id="KW-0479">Metal-binding</keyword>
<name>A0AB34PXD1_CANAX</name>
<dbReference type="EMBL" id="AJIX01000009">
    <property type="protein sequence ID" value="KGR16561.1"/>
    <property type="molecule type" value="Genomic_DNA"/>
</dbReference>
<keyword evidence="4 12" id="KW-0808">Transferase</keyword>
<dbReference type="PANTHER" id="PTHR10584">
    <property type="entry name" value="SUGAR KINASE"/>
    <property type="match status" value="1"/>
</dbReference>
<dbReference type="InterPro" id="IPR002173">
    <property type="entry name" value="Carboh/pur_kinase_PfkB_CS"/>
</dbReference>
<keyword evidence="6 12" id="KW-0547">Nucleotide-binding</keyword>
<feature type="binding site" evidence="12">
    <location>
        <position position="382"/>
    </location>
    <ligand>
        <name>K(+)</name>
        <dbReference type="ChEBI" id="CHEBI:29103"/>
    </ligand>
</feature>
<dbReference type="InterPro" id="IPR029056">
    <property type="entry name" value="Ribokinase-like"/>
</dbReference>
<gene>
    <name evidence="12" type="primary">RBK1</name>
    <name evidence="15" type="ORF">MG3_01290</name>
</gene>
<comment type="caution">
    <text evidence="12">Lacks conserved residue(s) required for the propagation of feature annotation.</text>
</comment>
<evidence type="ECO:0000313" key="16">
    <source>
        <dbReference type="Proteomes" id="UP000030161"/>
    </source>
</evidence>
<feature type="binding site" evidence="12">
    <location>
        <position position="387"/>
    </location>
    <ligand>
        <name>K(+)</name>
        <dbReference type="ChEBI" id="CHEBI:29103"/>
    </ligand>
</feature>
<feature type="binding site" evidence="12">
    <location>
        <position position="352"/>
    </location>
    <ligand>
        <name>substrate</name>
    </ligand>
</feature>
<evidence type="ECO:0000256" key="12">
    <source>
        <dbReference type="HAMAP-Rule" id="MF_03215"/>
    </source>
</evidence>
<comment type="subunit">
    <text evidence="12">Homodimer.</text>
</comment>
<evidence type="ECO:0000256" key="13">
    <source>
        <dbReference type="SAM" id="MobiDB-lite"/>
    </source>
</evidence>
<feature type="binding site" evidence="12">
    <location>
        <position position="192"/>
    </location>
    <ligand>
        <name>substrate</name>
    </ligand>
</feature>